<dbReference type="AlphaFoldDB" id="A0A7U8C4M2"/>
<dbReference type="InterPro" id="IPR032092">
    <property type="entry name" value="PilW"/>
</dbReference>
<reference evidence="2 3" key="1">
    <citation type="submission" date="2006-02" db="EMBL/GenBank/DDBJ databases">
        <authorList>
            <person name="Pinhassi J."/>
            <person name="Pedros-Alio C."/>
            <person name="Ferriera S."/>
            <person name="Johnson J."/>
            <person name="Kravitz S."/>
            <person name="Halpern A."/>
            <person name="Remington K."/>
            <person name="Beeson K."/>
            <person name="Tran B."/>
            <person name="Rogers Y.-H."/>
            <person name="Friedman R."/>
            <person name="Venter J.C."/>
        </authorList>
    </citation>
    <scope>NUCLEOTIDE SEQUENCE [LARGE SCALE GENOMIC DNA]</scope>
    <source>
        <strain evidence="2 3">MED92</strain>
    </source>
</reference>
<proteinExistence type="predicted"/>
<evidence type="ECO:0000313" key="3">
    <source>
        <dbReference type="Proteomes" id="UP000002171"/>
    </source>
</evidence>
<dbReference type="EMBL" id="AAOW01000008">
    <property type="protein sequence ID" value="EAR61473.1"/>
    <property type="molecule type" value="Genomic_DNA"/>
</dbReference>
<organism evidence="2 3">
    <name type="scientific">Neptuniibacter caesariensis</name>
    <dbReference type="NCBI Taxonomy" id="207954"/>
    <lineage>
        <taxon>Bacteria</taxon>
        <taxon>Pseudomonadati</taxon>
        <taxon>Pseudomonadota</taxon>
        <taxon>Gammaproteobacteria</taxon>
        <taxon>Oceanospirillales</taxon>
        <taxon>Oceanospirillaceae</taxon>
        <taxon>Neptuniibacter</taxon>
    </lineage>
</organism>
<dbReference type="InterPro" id="IPR012902">
    <property type="entry name" value="N_methyl_site"/>
</dbReference>
<dbReference type="Pfam" id="PF16074">
    <property type="entry name" value="PilW"/>
    <property type="match status" value="1"/>
</dbReference>
<keyword evidence="3" id="KW-1185">Reference proteome</keyword>
<accession>A0A7U8C4M2</accession>
<dbReference type="RefSeq" id="WP_007021235.1">
    <property type="nucleotide sequence ID" value="NZ_CH724125.1"/>
</dbReference>
<comment type="caution">
    <text evidence="2">The sequence shown here is derived from an EMBL/GenBank/DDBJ whole genome shotgun (WGS) entry which is preliminary data.</text>
</comment>
<protein>
    <submittedName>
        <fullName evidence="2">Type IV pilus assembly protein PilW</fullName>
    </submittedName>
</protein>
<name>A0A7U8C4M2_NEPCE</name>
<dbReference type="Pfam" id="PF07963">
    <property type="entry name" value="N_methyl"/>
    <property type="match status" value="1"/>
</dbReference>
<dbReference type="Proteomes" id="UP000002171">
    <property type="component" value="Unassembled WGS sequence"/>
</dbReference>
<gene>
    <name evidence="2" type="ORF">MED92_18243</name>
</gene>
<evidence type="ECO:0000256" key="1">
    <source>
        <dbReference type="SAM" id="Phobius"/>
    </source>
</evidence>
<keyword evidence="1" id="KW-0812">Transmembrane</keyword>
<dbReference type="GO" id="GO:0043683">
    <property type="term" value="P:type IV pilus assembly"/>
    <property type="evidence" value="ECO:0007669"/>
    <property type="project" value="InterPro"/>
</dbReference>
<feature type="transmembrane region" description="Helical" evidence="1">
    <location>
        <begin position="12"/>
        <end position="35"/>
    </location>
</feature>
<evidence type="ECO:0000313" key="2">
    <source>
        <dbReference type="EMBL" id="EAR61473.1"/>
    </source>
</evidence>
<dbReference type="NCBIfam" id="TIGR02532">
    <property type="entry name" value="IV_pilin_GFxxxE"/>
    <property type="match status" value="1"/>
</dbReference>
<keyword evidence="1" id="KW-1133">Transmembrane helix</keyword>
<keyword evidence="1" id="KW-0472">Membrane</keyword>
<sequence>MRLVNRKESGFSMVELMVALVIGLLLIAGVLQVFVGSKVTYSMQNGLSKLQENGRFAMSFLSRDLRQAGFNGCSSQSTVANTLRNASGALPSYLDFSASVGGMDNISSVSFDSRAATNGTDVVEVRYADSSGGCDLIPGKHNPNSAQFQCEDTHEFKKGDLLVVTDCSTTAIFQQTNTNNNNTVATINHNTGNSTDIGNCTSFLGAPVNCPTGTSYQFNNGTVLRMVFYRYFIANNSFGEPALYRQTVQNNSGVSGTTVNELVEGIENMQILYGEDTSGDGAADYYVPFDEVSDDDDIVSIRVSLLVRSIEAGIVQGGQTLTFNGGSVSFSDGRLRKVFTSTIALRNRL</sequence>